<sequence>VLFIKYHNLICSYNDHTCSFIPIHYTSQPNPSHTLTFISLQTIIFLEPIPYIPTMPFHPKNTFIDTSAIPSPLSNDPIDHIQKHVITRRKKKRRILGTYRPFKSMYDEDIRFLTPRQQLRVMKYLSAKEKFLKTGRIVKGYYFDKDELLNVRRNGGNEEGKENGEVVGDCNNDVNDLKSNGENIVVKNSDGNSNEEGKENGEAVGDCNNDVNDLKSDGENIVVKNNDGNSNEKAGAIEYDDVRTNEKKCTKHAAKGKYNYKKCVMHNNKPQSASNIEQNEHTPKNINHTKKGKVCTRNSHGIKNKKVLGTKLLRTNGTSPTVNALSASHHVLKAQTRCKLQQNKYSGSLSFDYRHIARTYLFENGVSYDDKTQFIIQIKKLHSCSFRSFVECMEIALFRGNKSKKIFDDILRRFIKLECCW</sequence>
<keyword evidence="3" id="KW-1185">Reference proteome</keyword>
<dbReference type="OrthoDB" id="10597500at2759"/>
<feature type="region of interest" description="Disordered" evidence="1">
    <location>
        <begin position="187"/>
        <end position="207"/>
    </location>
</feature>
<evidence type="ECO:0000313" key="3">
    <source>
        <dbReference type="Proteomes" id="UP000011185"/>
    </source>
</evidence>
<dbReference type="AlphaFoldDB" id="L7JY14"/>
<organism evidence="2 3">
    <name type="scientific">Trachipleistophora hominis</name>
    <name type="common">Microsporidian parasite</name>
    <dbReference type="NCBI Taxonomy" id="72359"/>
    <lineage>
        <taxon>Eukaryota</taxon>
        <taxon>Fungi</taxon>
        <taxon>Fungi incertae sedis</taxon>
        <taxon>Microsporidia</taxon>
        <taxon>Pleistophoridae</taxon>
        <taxon>Trachipleistophora</taxon>
    </lineage>
</organism>
<evidence type="ECO:0000256" key="1">
    <source>
        <dbReference type="SAM" id="MobiDB-lite"/>
    </source>
</evidence>
<dbReference type="Proteomes" id="UP000011185">
    <property type="component" value="Unassembled WGS sequence"/>
</dbReference>
<proteinExistence type="predicted"/>
<dbReference type="VEuPathDB" id="MicrosporidiaDB:THOM_1088"/>
<dbReference type="OMA" id="RPFKSMY"/>
<name>L7JY14_TRAHO</name>
<reference evidence="2 3" key="1">
    <citation type="journal article" date="2012" name="PLoS Pathog.">
        <title>The genome of the obligate intracellular parasite Trachipleistophora hominis: new insights into microsporidian genome dynamics and reductive evolution.</title>
        <authorList>
            <person name="Heinz E."/>
            <person name="Williams T.A."/>
            <person name="Nakjang S."/>
            <person name="Noel C.J."/>
            <person name="Swan D.C."/>
            <person name="Goldberg A.V."/>
            <person name="Harris S.R."/>
            <person name="Weinmaier T."/>
            <person name="Markert S."/>
            <person name="Becher D."/>
            <person name="Bernhardt J."/>
            <person name="Dagan T."/>
            <person name="Hacker C."/>
            <person name="Lucocq J.M."/>
            <person name="Schweder T."/>
            <person name="Rattei T."/>
            <person name="Hall N."/>
            <person name="Hirt R.P."/>
            <person name="Embley T.M."/>
        </authorList>
    </citation>
    <scope>NUCLEOTIDE SEQUENCE [LARGE SCALE GENOMIC DNA]</scope>
</reference>
<gene>
    <name evidence="2" type="ORF">THOM_1088</name>
</gene>
<dbReference type="InParanoid" id="L7JY14"/>
<feature type="non-terminal residue" evidence="2">
    <location>
        <position position="1"/>
    </location>
</feature>
<accession>L7JY14</accession>
<dbReference type="HOGENOM" id="CLU_653106_0_0_1"/>
<evidence type="ECO:0000313" key="2">
    <source>
        <dbReference type="EMBL" id="ELQ75951.1"/>
    </source>
</evidence>
<dbReference type="EMBL" id="JH993898">
    <property type="protein sequence ID" value="ELQ75951.1"/>
    <property type="molecule type" value="Genomic_DNA"/>
</dbReference>
<protein>
    <submittedName>
        <fullName evidence="2">Uncharacterized protein</fullName>
    </submittedName>
</protein>